<evidence type="ECO:0000313" key="3">
    <source>
        <dbReference type="EMBL" id="SHF29415.1"/>
    </source>
</evidence>
<keyword evidence="4" id="KW-1185">Reference proteome</keyword>
<feature type="signal peptide" evidence="1">
    <location>
        <begin position="1"/>
        <end position="23"/>
    </location>
</feature>
<dbReference type="EMBL" id="FQUU01000008">
    <property type="protein sequence ID" value="SHF29415.1"/>
    <property type="molecule type" value="Genomic_DNA"/>
</dbReference>
<gene>
    <name evidence="3" type="ORF">SAMN02745131_02281</name>
</gene>
<dbReference type="PROSITE" id="PS51257">
    <property type="entry name" value="PROKAR_LIPOPROTEIN"/>
    <property type="match status" value="1"/>
</dbReference>
<sequence length="221" mass="24952">MIRIMKFLIGLMILAGCKETVVAQVPYQNDIQAFKRADSISAPPRHAIVFVGSSSFTKWTNVSDYFPGYTIINRGFGGSTLPDVIHFAPETILKYHPKQVVIYCGDNDLASSDAVTPLMVLSRFKTLFNIIRKNEPKANIAYVSIKPSPSRVHLMPKMKRANAMIKAFLAKQKNSAFINIYDAMLGADHKPRSDIFIEDNLHMNEKGYALWQEIIKPYLLK</sequence>
<protein>
    <submittedName>
        <fullName evidence="3">Lysophospholipase L1</fullName>
    </submittedName>
</protein>
<dbReference type="PANTHER" id="PTHR30383">
    <property type="entry name" value="THIOESTERASE 1/PROTEASE 1/LYSOPHOSPHOLIPASE L1"/>
    <property type="match status" value="1"/>
</dbReference>
<dbReference type="InterPro" id="IPR036514">
    <property type="entry name" value="SGNH_hydro_sf"/>
</dbReference>
<accession>A0A1M5AGY8</accession>
<dbReference type="Gene3D" id="3.40.50.1110">
    <property type="entry name" value="SGNH hydrolase"/>
    <property type="match status" value="1"/>
</dbReference>
<organism evidence="3 4">
    <name type="scientific">Flavisolibacter ginsengisoli DSM 18119</name>
    <dbReference type="NCBI Taxonomy" id="1121884"/>
    <lineage>
        <taxon>Bacteria</taxon>
        <taxon>Pseudomonadati</taxon>
        <taxon>Bacteroidota</taxon>
        <taxon>Chitinophagia</taxon>
        <taxon>Chitinophagales</taxon>
        <taxon>Chitinophagaceae</taxon>
        <taxon>Flavisolibacter</taxon>
    </lineage>
</organism>
<dbReference type="Pfam" id="PF13472">
    <property type="entry name" value="Lipase_GDSL_2"/>
    <property type="match status" value="1"/>
</dbReference>
<name>A0A1M5AGY8_9BACT</name>
<dbReference type="OrthoDB" id="9790057at2"/>
<evidence type="ECO:0000259" key="2">
    <source>
        <dbReference type="Pfam" id="PF13472"/>
    </source>
</evidence>
<dbReference type="AlphaFoldDB" id="A0A1M5AGY8"/>
<dbReference type="InterPro" id="IPR013830">
    <property type="entry name" value="SGNH_hydro"/>
</dbReference>
<evidence type="ECO:0000313" key="4">
    <source>
        <dbReference type="Proteomes" id="UP000184048"/>
    </source>
</evidence>
<proteinExistence type="predicted"/>
<evidence type="ECO:0000256" key="1">
    <source>
        <dbReference type="SAM" id="SignalP"/>
    </source>
</evidence>
<reference evidence="3 4" key="1">
    <citation type="submission" date="2016-11" db="EMBL/GenBank/DDBJ databases">
        <authorList>
            <person name="Jaros S."/>
            <person name="Januszkiewicz K."/>
            <person name="Wedrychowicz H."/>
        </authorList>
    </citation>
    <scope>NUCLEOTIDE SEQUENCE [LARGE SCALE GENOMIC DNA]</scope>
    <source>
        <strain evidence="3 4">DSM 18119</strain>
    </source>
</reference>
<dbReference type="PANTHER" id="PTHR30383:SF5">
    <property type="entry name" value="SGNH HYDROLASE-TYPE ESTERASE DOMAIN-CONTAINING PROTEIN"/>
    <property type="match status" value="1"/>
</dbReference>
<feature type="domain" description="SGNH hydrolase-type esterase" evidence="2">
    <location>
        <begin position="52"/>
        <end position="210"/>
    </location>
</feature>
<dbReference type="STRING" id="1121884.SAMN02745131_02281"/>
<feature type="chain" id="PRO_5012047611" evidence="1">
    <location>
        <begin position="24"/>
        <end position="221"/>
    </location>
</feature>
<dbReference type="InterPro" id="IPR051532">
    <property type="entry name" value="Ester_Hydrolysis_Enzymes"/>
</dbReference>
<dbReference type="GO" id="GO:0004622">
    <property type="term" value="F:phosphatidylcholine lysophospholipase activity"/>
    <property type="evidence" value="ECO:0007669"/>
    <property type="project" value="TreeGrafter"/>
</dbReference>
<dbReference type="Proteomes" id="UP000184048">
    <property type="component" value="Unassembled WGS sequence"/>
</dbReference>
<dbReference type="SUPFAM" id="SSF52266">
    <property type="entry name" value="SGNH hydrolase"/>
    <property type="match status" value="1"/>
</dbReference>
<keyword evidence="1" id="KW-0732">Signal</keyword>